<protein>
    <submittedName>
        <fullName evidence="2">Uncharacterized protein</fullName>
    </submittedName>
</protein>
<evidence type="ECO:0000313" key="3">
    <source>
        <dbReference type="Proteomes" id="UP000671845"/>
    </source>
</evidence>
<evidence type="ECO:0000313" key="2">
    <source>
        <dbReference type="EMBL" id="QTP59546.1"/>
    </source>
</evidence>
<accession>A0ABX7WHM8</accession>
<name>A0ABX7WHM8_9GAMM</name>
<dbReference type="RefSeq" id="WP_209472691.1">
    <property type="nucleotide sequence ID" value="NZ_CP053383.1"/>
</dbReference>
<organism evidence="2 3">
    <name type="scientific">Halomonas sulfidivorans</name>
    <dbReference type="NCBI Taxonomy" id="2733488"/>
    <lineage>
        <taxon>Bacteria</taxon>
        <taxon>Pseudomonadati</taxon>
        <taxon>Pseudomonadota</taxon>
        <taxon>Gammaproteobacteria</taxon>
        <taxon>Oceanospirillales</taxon>
        <taxon>Halomonadaceae</taxon>
        <taxon>Halomonas</taxon>
    </lineage>
</organism>
<keyword evidence="1" id="KW-0175">Coiled coil</keyword>
<keyword evidence="3" id="KW-1185">Reference proteome</keyword>
<sequence>MAEEVKDRRAYNQGRPKISELEKLRRRVRRQSERCRELRKQLDIVGWEERQLHTGPGRPKKLRQDKVRDELLRLRRMAQELRRYEREQGEPHVPLDQIRDPLVDNQTMHAVGRKPADELTHIDYEIKRTLDRIFELVREVYHYDSIFPDKPDRGRIPLNRLEKLQFQQDKLREHVARMLEIEKGLNNIQRISRQIKLLYDAAREARKAAKKTSKDTERRYYESREAAIYEEINNLKAHVREVQEQKDQLGLNIDARPIYIERHFDYKIEQAHKEIAKIEEHYLNIQSC</sequence>
<reference evidence="2 3" key="1">
    <citation type="journal article" date="2021" name="Front. Microbiol.">
        <title>Aerobic Denitrification and Heterotrophic Sulfur Oxidation in the Genus Halomonas Revealed by Six Novel Species Characterizations and Genome-Based Analysis.</title>
        <authorList>
            <person name="Wang L."/>
            <person name="Shao Z."/>
        </authorList>
    </citation>
    <scope>NUCLEOTIDE SEQUENCE [LARGE SCALE GENOMIC DNA]</scope>
    <source>
        <strain evidence="2 3">MCCC 1A13718</strain>
    </source>
</reference>
<dbReference type="EMBL" id="CP053383">
    <property type="protein sequence ID" value="QTP59546.1"/>
    <property type="molecule type" value="Genomic_DNA"/>
</dbReference>
<feature type="coiled-coil region" evidence="1">
    <location>
        <begin position="199"/>
        <end position="252"/>
    </location>
</feature>
<evidence type="ECO:0000256" key="1">
    <source>
        <dbReference type="SAM" id="Coils"/>
    </source>
</evidence>
<gene>
    <name evidence="2" type="ORF">HNO53_12960</name>
</gene>
<proteinExistence type="predicted"/>
<dbReference type="Proteomes" id="UP000671845">
    <property type="component" value="Chromosome"/>
</dbReference>